<protein>
    <submittedName>
        <fullName evidence="1">Uncharacterized protein</fullName>
    </submittedName>
</protein>
<gene>
    <name evidence="1" type="ORF">A11A3_12343</name>
</gene>
<keyword evidence="2" id="KW-1185">Reference proteome</keyword>
<evidence type="ECO:0000313" key="2">
    <source>
        <dbReference type="Proteomes" id="UP000010164"/>
    </source>
</evidence>
<organism evidence="1 2">
    <name type="scientific">Alcanivorax hongdengensis A-11-3</name>
    <dbReference type="NCBI Taxonomy" id="1177179"/>
    <lineage>
        <taxon>Bacteria</taxon>
        <taxon>Pseudomonadati</taxon>
        <taxon>Pseudomonadota</taxon>
        <taxon>Gammaproteobacteria</taxon>
        <taxon>Oceanospirillales</taxon>
        <taxon>Alcanivoracaceae</taxon>
        <taxon>Alcanivorax</taxon>
    </lineage>
</organism>
<dbReference type="RefSeq" id="WP_008929641.1">
    <property type="nucleotide sequence ID" value="NZ_AMRJ01000020.1"/>
</dbReference>
<comment type="caution">
    <text evidence="1">The sequence shown here is derived from an EMBL/GenBank/DDBJ whole genome shotgun (WGS) entry which is preliminary data.</text>
</comment>
<reference evidence="1 2" key="1">
    <citation type="journal article" date="2012" name="J. Bacteriol.">
        <title>Genome Sequence of the Alkane-Degrading Bacterium Alcanivorax hongdengensis Type Strain A-11-3.</title>
        <authorList>
            <person name="Lai Q."/>
            <person name="Shao Z."/>
        </authorList>
    </citation>
    <scope>NUCLEOTIDE SEQUENCE [LARGE SCALE GENOMIC DNA]</scope>
    <source>
        <strain evidence="1 2">A-11-3</strain>
    </source>
</reference>
<dbReference type="EMBL" id="AMRJ01000020">
    <property type="protein sequence ID" value="EKF73753.1"/>
    <property type="molecule type" value="Genomic_DNA"/>
</dbReference>
<proteinExistence type="predicted"/>
<name>L0WAF3_9GAMM</name>
<accession>L0WAF3</accession>
<evidence type="ECO:0000313" key="1">
    <source>
        <dbReference type="EMBL" id="EKF73753.1"/>
    </source>
</evidence>
<dbReference type="Proteomes" id="UP000010164">
    <property type="component" value="Unassembled WGS sequence"/>
</dbReference>
<dbReference type="STRING" id="1177179.A11A3_12343"/>
<dbReference type="AlphaFoldDB" id="L0WAF3"/>
<sequence length="83" mass="9078">MKITDFLVMDGEGVEIEADAHGNNIAFCCPDCGHPVLGVALENRKGSDESHPTTCKRCGEQYFLDIRPATEKLYIHRVGGNDA</sequence>
<dbReference type="OrthoDB" id="6039368at2"/>
<dbReference type="eggNOG" id="ENOG502ZJW0">
    <property type="taxonomic scope" value="Bacteria"/>
</dbReference>